<dbReference type="Pfam" id="PF20684">
    <property type="entry name" value="Fung_rhodopsin"/>
    <property type="match status" value="1"/>
</dbReference>
<reference evidence="4" key="1">
    <citation type="journal article" date="2020" name="Stud. Mycol.">
        <title>101 Dothideomycetes genomes: a test case for predicting lifestyles and emergence of pathogens.</title>
        <authorList>
            <person name="Haridas S."/>
            <person name="Albert R."/>
            <person name="Binder M."/>
            <person name="Bloem J."/>
            <person name="Labutti K."/>
            <person name="Salamov A."/>
            <person name="Andreopoulos B."/>
            <person name="Baker S."/>
            <person name="Barry K."/>
            <person name="Bills G."/>
            <person name="Bluhm B."/>
            <person name="Cannon C."/>
            <person name="Castanera R."/>
            <person name="Culley D."/>
            <person name="Daum C."/>
            <person name="Ezra D."/>
            <person name="Gonzalez J."/>
            <person name="Henrissat B."/>
            <person name="Kuo A."/>
            <person name="Liang C."/>
            <person name="Lipzen A."/>
            <person name="Lutzoni F."/>
            <person name="Magnuson J."/>
            <person name="Mondo S."/>
            <person name="Nolan M."/>
            <person name="Ohm R."/>
            <person name="Pangilinan J."/>
            <person name="Park H.-J."/>
            <person name="Ramirez L."/>
            <person name="Alfaro M."/>
            <person name="Sun H."/>
            <person name="Tritt A."/>
            <person name="Yoshinaga Y."/>
            <person name="Zwiers L.-H."/>
            <person name="Turgeon B."/>
            <person name="Goodwin S."/>
            <person name="Spatafora J."/>
            <person name="Crous P."/>
            <person name="Grigoriev I."/>
        </authorList>
    </citation>
    <scope>NUCLEOTIDE SEQUENCE</scope>
    <source>
        <strain evidence="4">CBS 122367</strain>
    </source>
</reference>
<feature type="compositionally biased region" description="Polar residues" evidence="1">
    <location>
        <begin position="278"/>
        <end position="293"/>
    </location>
</feature>
<feature type="transmembrane region" description="Helical" evidence="2">
    <location>
        <begin position="174"/>
        <end position="196"/>
    </location>
</feature>
<feature type="domain" description="Rhodopsin" evidence="3">
    <location>
        <begin position="39"/>
        <end position="269"/>
    </location>
</feature>
<feature type="transmembrane region" description="Helical" evidence="2">
    <location>
        <begin position="208"/>
        <end position="226"/>
    </location>
</feature>
<dbReference type="InterPro" id="IPR049326">
    <property type="entry name" value="Rhodopsin_dom_fungi"/>
</dbReference>
<feature type="transmembrane region" description="Helical" evidence="2">
    <location>
        <begin position="103"/>
        <end position="121"/>
    </location>
</feature>
<feature type="transmembrane region" description="Helical" evidence="2">
    <location>
        <begin position="246"/>
        <end position="271"/>
    </location>
</feature>
<sequence length="418" mass="46333">MEQDGVRPPPYIISADDKRGLVVVVTATALSFVIVCFLMRAWLRLRAGEWRDDDYILAAATIFHTAQAGLALHIVDEGFGKALQITSSRALDRIGKEDFTSQILYIVTLFFSKCAVLFLYLRLSPHKGHVVAAWASIVACLVWAIVAVVLIALPCNPHTFWRDGSDQCKNIWPRWQAIGTIDIVTEVTIFCIAIYIVAKLNMRRKTKVIVIMAFSARLPVIIAAAFRLDYLHAMLQSDDRNLDAVYVVVATQWHMAYAVMSTVITGLGPFLRPYSKTSTVSYPNSSNKRSNGYGSHPHTEAHTTVSGSMSYPMQTLPGRESKVSLVETPQSTHQLSHQSSLSHCQPHDTPPSDTPQTPTLILRPDAFARNTNVVGGNRPSSDNSPEDAMSRSSRESQQWIITKKTELTVETSTSFGKK</sequence>
<evidence type="ECO:0000313" key="4">
    <source>
        <dbReference type="EMBL" id="KAF2686399.1"/>
    </source>
</evidence>
<evidence type="ECO:0000259" key="3">
    <source>
        <dbReference type="Pfam" id="PF20684"/>
    </source>
</evidence>
<feature type="region of interest" description="Disordered" evidence="1">
    <location>
        <begin position="278"/>
        <end position="401"/>
    </location>
</feature>
<feature type="transmembrane region" description="Helical" evidence="2">
    <location>
        <begin position="133"/>
        <end position="154"/>
    </location>
</feature>
<dbReference type="PANTHER" id="PTHR39614:SF2">
    <property type="entry name" value="INTEGRAL MEMBRANE PROTEIN"/>
    <property type="match status" value="1"/>
</dbReference>
<evidence type="ECO:0000313" key="5">
    <source>
        <dbReference type="Proteomes" id="UP000799291"/>
    </source>
</evidence>
<feature type="transmembrane region" description="Helical" evidence="2">
    <location>
        <begin position="20"/>
        <end position="43"/>
    </location>
</feature>
<dbReference type="OrthoDB" id="3918601at2759"/>
<keyword evidence="5" id="KW-1185">Reference proteome</keyword>
<evidence type="ECO:0000256" key="2">
    <source>
        <dbReference type="SAM" id="Phobius"/>
    </source>
</evidence>
<dbReference type="Proteomes" id="UP000799291">
    <property type="component" value="Unassembled WGS sequence"/>
</dbReference>
<keyword evidence="2" id="KW-0812">Transmembrane</keyword>
<organism evidence="4 5">
    <name type="scientific">Lentithecium fluviatile CBS 122367</name>
    <dbReference type="NCBI Taxonomy" id="1168545"/>
    <lineage>
        <taxon>Eukaryota</taxon>
        <taxon>Fungi</taxon>
        <taxon>Dikarya</taxon>
        <taxon>Ascomycota</taxon>
        <taxon>Pezizomycotina</taxon>
        <taxon>Dothideomycetes</taxon>
        <taxon>Pleosporomycetidae</taxon>
        <taxon>Pleosporales</taxon>
        <taxon>Massarineae</taxon>
        <taxon>Lentitheciaceae</taxon>
        <taxon>Lentithecium</taxon>
    </lineage>
</organism>
<feature type="compositionally biased region" description="Polar residues" evidence="1">
    <location>
        <begin position="302"/>
        <end position="313"/>
    </location>
</feature>
<gene>
    <name evidence="4" type="ORF">K458DRAFT_430231</name>
</gene>
<feature type="compositionally biased region" description="Polar residues" evidence="1">
    <location>
        <begin position="369"/>
        <end position="383"/>
    </location>
</feature>
<dbReference type="EMBL" id="MU005577">
    <property type="protein sequence ID" value="KAF2686399.1"/>
    <property type="molecule type" value="Genomic_DNA"/>
</dbReference>
<proteinExistence type="predicted"/>
<keyword evidence="2" id="KW-1133">Transmembrane helix</keyword>
<evidence type="ECO:0000256" key="1">
    <source>
        <dbReference type="SAM" id="MobiDB-lite"/>
    </source>
</evidence>
<protein>
    <recommendedName>
        <fullName evidence="3">Rhodopsin domain-containing protein</fullName>
    </recommendedName>
</protein>
<accession>A0A6G1J8E6</accession>
<name>A0A6G1J8E6_9PLEO</name>
<dbReference type="PANTHER" id="PTHR39614">
    <property type="entry name" value="INTEGRAL MEMBRANE PROTEIN"/>
    <property type="match status" value="1"/>
</dbReference>
<feature type="compositionally biased region" description="Low complexity" evidence="1">
    <location>
        <begin position="328"/>
        <end position="344"/>
    </location>
</feature>
<keyword evidence="2" id="KW-0472">Membrane</keyword>
<dbReference type="AlphaFoldDB" id="A0A6G1J8E6"/>